<dbReference type="Gene3D" id="3.40.30.10">
    <property type="entry name" value="Glutaredoxin"/>
    <property type="match status" value="1"/>
</dbReference>
<organism evidence="3 4">
    <name type="scientific">Claviceps arundinis</name>
    <dbReference type="NCBI Taxonomy" id="1623583"/>
    <lineage>
        <taxon>Eukaryota</taxon>
        <taxon>Fungi</taxon>
        <taxon>Dikarya</taxon>
        <taxon>Ascomycota</taxon>
        <taxon>Pezizomycotina</taxon>
        <taxon>Sordariomycetes</taxon>
        <taxon>Hypocreomycetidae</taxon>
        <taxon>Hypocreales</taxon>
        <taxon>Clavicipitaceae</taxon>
        <taxon>Claviceps</taxon>
    </lineage>
</organism>
<dbReference type="InterPro" id="IPR004045">
    <property type="entry name" value="Glutathione_S-Trfase_N"/>
</dbReference>
<dbReference type="PANTHER" id="PTHR44051">
    <property type="entry name" value="GLUTATHIONE S-TRANSFERASE-RELATED"/>
    <property type="match status" value="1"/>
</dbReference>
<dbReference type="OrthoDB" id="4951845at2759"/>
<comment type="similarity">
    <text evidence="1">Belongs to the GST superfamily.</text>
</comment>
<dbReference type="Pfam" id="PF13409">
    <property type="entry name" value="GST_N_2"/>
    <property type="match status" value="1"/>
</dbReference>
<gene>
    <name evidence="3" type="ORF">E4U56_005136</name>
</gene>
<reference evidence="3" key="1">
    <citation type="journal article" date="2020" name="bioRxiv">
        <title>Whole genome comparisons of ergot fungi reveals the divergence and evolution of species within the genus Claviceps are the result of varying mechanisms driving genome evolution and host range expansion.</title>
        <authorList>
            <person name="Wyka S.A."/>
            <person name="Mondo S.J."/>
            <person name="Liu M."/>
            <person name="Dettman J."/>
            <person name="Nalam V."/>
            <person name="Broders K.D."/>
        </authorList>
    </citation>
    <scope>NUCLEOTIDE SEQUENCE</scope>
    <source>
        <strain evidence="3">CCC 1102</strain>
    </source>
</reference>
<dbReference type="AlphaFoldDB" id="A0A9P7MYK4"/>
<evidence type="ECO:0000259" key="2">
    <source>
        <dbReference type="PROSITE" id="PS50404"/>
    </source>
</evidence>
<dbReference type="SUPFAM" id="SSF47616">
    <property type="entry name" value="GST C-terminal domain-like"/>
    <property type="match status" value="1"/>
</dbReference>
<evidence type="ECO:0000256" key="1">
    <source>
        <dbReference type="ARBA" id="ARBA00007409"/>
    </source>
</evidence>
<dbReference type="InterPro" id="IPR036249">
    <property type="entry name" value="Thioredoxin-like_sf"/>
</dbReference>
<comment type="caution">
    <text evidence="3">The sequence shown here is derived from an EMBL/GenBank/DDBJ whole genome shotgun (WGS) entry which is preliminary data.</text>
</comment>
<protein>
    <recommendedName>
        <fullName evidence="2">GST N-terminal domain-containing protein</fullName>
    </recommendedName>
</protein>
<dbReference type="EMBL" id="SRPS01000035">
    <property type="protein sequence ID" value="KAG5973348.1"/>
    <property type="molecule type" value="Genomic_DNA"/>
</dbReference>
<dbReference type="InterPro" id="IPR036282">
    <property type="entry name" value="Glutathione-S-Trfase_C_sf"/>
</dbReference>
<proteinExistence type="inferred from homology"/>
<dbReference type="PANTHER" id="PTHR44051:SF8">
    <property type="entry name" value="GLUTATHIONE S-TRANSFERASE GSTA"/>
    <property type="match status" value="1"/>
</dbReference>
<sequence>MSDTQNLNAKTNIIVYLATGSLQGTSIIGELEDQNLEYEVRYIDLTKNEHREPWFLEISPIGIIPAITETVRGDDVAIFGTAAILRYLDDEFGRRDPERYSLKPDISNTGIRWKALNWVCWILHQPTILQAVAYAVREHTHNITPYAVEFFKGQILAYYRCLDDHFLGTGYGFIGGNEPTIADFAAVEWLSSHALLDIPLEDFSTVDSYYEDADSRIVMNGDPQVPRPLPTLVLF</sequence>
<dbReference type="Proteomes" id="UP000784919">
    <property type="component" value="Unassembled WGS sequence"/>
</dbReference>
<evidence type="ECO:0000313" key="3">
    <source>
        <dbReference type="EMBL" id="KAG5973348.1"/>
    </source>
</evidence>
<evidence type="ECO:0000313" key="4">
    <source>
        <dbReference type="Proteomes" id="UP000784919"/>
    </source>
</evidence>
<dbReference type="SUPFAM" id="SSF52833">
    <property type="entry name" value="Thioredoxin-like"/>
    <property type="match status" value="1"/>
</dbReference>
<name>A0A9P7MYK4_9HYPO</name>
<dbReference type="Gene3D" id="1.20.1050.10">
    <property type="match status" value="1"/>
</dbReference>
<dbReference type="PROSITE" id="PS50404">
    <property type="entry name" value="GST_NTER"/>
    <property type="match status" value="1"/>
</dbReference>
<accession>A0A9P7MYK4</accession>
<feature type="domain" description="GST N-terminal" evidence="2">
    <location>
        <begin position="11"/>
        <end position="96"/>
    </location>
</feature>
<dbReference type="SFLD" id="SFLDS00019">
    <property type="entry name" value="Glutathione_Transferase_(cytos"/>
    <property type="match status" value="1"/>
</dbReference>
<dbReference type="InterPro" id="IPR040079">
    <property type="entry name" value="Glutathione_S-Trfase"/>
</dbReference>